<organism evidence="1 2">
    <name type="scientific">Parelaphostrongylus tenuis</name>
    <name type="common">Meningeal worm</name>
    <dbReference type="NCBI Taxonomy" id="148309"/>
    <lineage>
        <taxon>Eukaryota</taxon>
        <taxon>Metazoa</taxon>
        <taxon>Ecdysozoa</taxon>
        <taxon>Nematoda</taxon>
        <taxon>Chromadorea</taxon>
        <taxon>Rhabditida</taxon>
        <taxon>Rhabditina</taxon>
        <taxon>Rhabditomorpha</taxon>
        <taxon>Strongyloidea</taxon>
        <taxon>Metastrongylidae</taxon>
        <taxon>Parelaphostrongylus</taxon>
    </lineage>
</organism>
<protein>
    <submittedName>
        <fullName evidence="1">Uncharacterized protein</fullName>
    </submittedName>
</protein>
<reference evidence="1" key="1">
    <citation type="submission" date="2021-06" db="EMBL/GenBank/DDBJ databases">
        <title>Parelaphostrongylus tenuis whole genome reference sequence.</title>
        <authorList>
            <person name="Garwood T.J."/>
            <person name="Larsen P.A."/>
            <person name="Fountain-Jones N.M."/>
            <person name="Garbe J.R."/>
            <person name="Macchietto M.G."/>
            <person name="Kania S.A."/>
            <person name="Gerhold R.W."/>
            <person name="Richards J.E."/>
            <person name="Wolf T.M."/>
        </authorList>
    </citation>
    <scope>NUCLEOTIDE SEQUENCE</scope>
    <source>
        <strain evidence="1">MNPRO001-30</strain>
        <tissue evidence="1">Meninges</tissue>
    </source>
</reference>
<dbReference type="AlphaFoldDB" id="A0AAD5QI88"/>
<accession>A0AAD5QI88</accession>
<keyword evidence="2" id="KW-1185">Reference proteome</keyword>
<evidence type="ECO:0000313" key="2">
    <source>
        <dbReference type="Proteomes" id="UP001196413"/>
    </source>
</evidence>
<dbReference type="Proteomes" id="UP001196413">
    <property type="component" value="Unassembled WGS sequence"/>
</dbReference>
<sequence>MMDLMKLVLDQGKHLYADKFHITVPLAKTAAEKYVADRNLQEDSGRYAIGVHAKDTEAVYASNLGDDSPSTTTSDAVEKIVEQMVMNILYTTIACVTVLLHEIWCDLVCQRFKHIVVKTQRTGVIGAAERESGARHAPSSGIAIIGRRISRYALKVVSRSPEHQSGLLSNIRQKKQLQTGYGTATPDANVAISINLTGVTYTRRM</sequence>
<proteinExistence type="predicted"/>
<dbReference type="EMBL" id="JAHQIW010000887">
    <property type="protein sequence ID" value="KAJ1350544.1"/>
    <property type="molecule type" value="Genomic_DNA"/>
</dbReference>
<name>A0AAD5QI88_PARTN</name>
<comment type="caution">
    <text evidence="1">The sequence shown here is derived from an EMBL/GenBank/DDBJ whole genome shotgun (WGS) entry which is preliminary data.</text>
</comment>
<evidence type="ECO:0000313" key="1">
    <source>
        <dbReference type="EMBL" id="KAJ1350544.1"/>
    </source>
</evidence>
<gene>
    <name evidence="1" type="ORF">KIN20_006349</name>
</gene>